<feature type="binding site" evidence="6">
    <location>
        <position position="178"/>
    </location>
    <ligand>
        <name>Zn(2+)</name>
        <dbReference type="ChEBI" id="CHEBI:29105"/>
    </ligand>
</feature>
<feature type="binding site" evidence="6">
    <location>
        <position position="324"/>
    </location>
    <ligand>
        <name>Zn(2+)</name>
        <dbReference type="ChEBI" id="CHEBI:29105"/>
    </ligand>
</feature>
<evidence type="ECO:0000256" key="7">
    <source>
        <dbReference type="SAM" id="MobiDB-lite"/>
    </source>
</evidence>
<sequence>MPEPRPRRRSIVTRVSRGSGTSGETSPAELAFATASAVSSDQSPRRRVLSGEKGVHVELAEETTEVVEDPRTGEKHLRTTIHYRELEPWQMDNIYILRGYRRLQHTYAGCMRTLLFLHNETGNIFTHLIGSLAFLALFRVAYVHGLVGVDTVRWQDRAAMATFLASAAGCMGMSAFFHAVTCHSFKVCRMWNKCDYVGIVLLICGSTVPVLFYGFYCDARLQAVYITMMTIFGSLTAFMCLSNRFATPDFRYIRTANFCALGLSGIFPLTHAVYLHGFTFVRQSMSFWMLVAMGVLYIIGAFIYASRVPERLFPGRFDYWGHSHQIFHCLVVAAASVHYFGVLQSFRFWHERNPRCEIPMNDFVRSIYLEK</sequence>
<proteinExistence type="inferred from homology"/>
<dbReference type="GO" id="GO:0046872">
    <property type="term" value="F:metal ion binding"/>
    <property type="evidence" value="ECO:0007669"/>
    <property type="project" value="UniProtKB-KW"/>
</dbReference>
<feature type="transmembrane region" description="Helical" evidence="8">
    <location>
        <begin position="222"/>
        <end position="241"/>
    </location>
</feature>
<reference evidence="9" key="1">
    <citation type="submission" date="2020-05" db="EMBL/GenBank/DDBJ databases">
        <title>Phylogenomic resolution of chytrid fungi.</title>
        <authorList>
            <person name="Stajich J.E."/>
            <person name="Amses K."/>
            <person name="Simmons R."/>
            <person name="Seto K."/>
            <person name="Myers J."/>
            <person name="Bonds A."/>
            <person name="Quandt C.A."/>
            <person name="Barry K."/>
            <person name="Liu P."/>
            <person name="Grigoriev I."/>
            <person name="Longcore J.E."/>
            <person name="James T.Y."/>
        </authorList>
    </citation>
    <scope>NUCLEOTIDE SEQUENCE</scope>
    <source>
        <strain evidence="9">JEL0379</strain>
    </source>
</reference>
<evidence type="ECO:0000256" key="5">
    <source>
        <dbReference type="ARBA" id="ARBA00023136"/>
    </source>
</evidence>
<evidence type="ECO:0000313" key="10">
    <source>
        <dbReference type="Proteomes" id="UP001212152"/>
    </source>
</evidence>
<keyword evidence="6" id="KW-0862">Zinc</keyword>
<name>A0AAD5TEA3_9FUNG</name>
<dbReference type="Pfam" id="PF03006">
    <property type="entry name" value="HlyIII"/>
    <property type="match status" value="1"/>
</dbReference>
<comment type="subcellular location">
    <subcellularLocation>
        <location evidence="1">Membrane</location>
        <topology evidence="1">Multi-pass membrane protein</topology>
    </subcellularLocation>
</comment>
<comment type="similarity">
    <text evidence="2">Belongs to the ADIPOR family.</text>
</comment>
<evidence type="ECO:0000313" key="9">
    <source>
        <dbReference type="EMBL" id="KAJ3173990.1"/>
    </source>
</evidence>
<feature type="transmembrane region" description="Helical" evidence="8">
    <location>
        <begin position="124"/>
        <end position="147"/>
    </location>
</feature>
<evidence type="ECO:0000256" key="4">
    <source>
        <dbReference type="ARBA" id="ARBA00022989"/>
    </source>
</evidence>
<protein>
    <submittedName>
        <fullName evidence="9">Uncharacterized protein</fullName>
    </submittedName>
</protein>
<feature type="region of interest" description="Disordered" evidence="7">
    <location>
        <begin position="1"/>
        <end position="29"/>
    </location>
</feature>
<evidence type="ECO:0000256" key="8">
    <source>
        <dbReference type="SAM" id="Phobius"/>
    </source>
</evidence>
<accession>A0AAD5TEA3</accession>
<dbReference type="GO" id="GO:0038023">
    <property type="term" value="F:signaling receptor activity"/>
    <property type="evidence" value="ECO:0007669"/>
    <property type="project" value="TreeGrafter"/>
</dbReference>
<feature type="transmembrane region" description="Helical" evidence="8">
    <location>
        <begin position="194"/>
        <end position="216"/>
    </location>
</feature>
<dbReference type="Proteomes" id="UP001212152">
    <property type="component" value="Unassembled WGS sequence"/>
</dbReference>
<keyword evidence="3 8" id="KW-0812">Transmembrane</keyword>
<keyword evidence="6" id="KW-0479">Metal-binding</keyword>
<feature type="transmembrane region" description="Helical" evidence="8">
    <location>
        <begin position="159"/>
        <end position="182"/>
    </location>
</feature>
<dbReference type="PANTHER" id="PTHR20855">
    <property type="entry name" value="ADIPOR/PROGESTIN RECEPTOR-RELATED"/>
    <property type="match status" value="1"/>
</dbReference>
<dbReference type="GO" id="GO:0016020">
    <property type="term" value="C:membrane"/>
    <property type="evidence" value="ECO:0007669"/>
    <property type="project" value="UniProtKB-SubCell"/>
</dbReference>
<organism evidence="9 10">
    <name type="scientific">Geranomyces variabilis</name>
    <dbReference type="NCBI Taxonomy" id="109894"/>
    <lineage>
        <taxon>Eukaryota</taxon>
        <taxon>Fungi</taxon>
        <taxon>Fungi incertae sedis</taxon>
        <taxon>Chytridiomycota</taxon>
        <taxon>Chytridiomycota incertae sedis</taxon>
        <taxon>Chytridiomycetes</taxon>
        <taxon>Spizellomycetales</taxon>
        <taxon>Powellomycetaceae</taxon>
        <taxon>Geranomyces</taxon>
    </lineage>
</organism>
<comment type="caution">
    <text evidence="9">The sequence shown here is derived from an EMBL/GenBank/DDBJ whole genome shotgun (WGS) entry which is preliminary data.</text>
</comment>
<evidence type="ECO:0000256" key="1">
    <source>
        <dbReference type="ARBA" id="ARBA00004141"/>
    </source>
</evidence>
<keyword evidence="5 8" id="KW-0472">Membrane</keyword>
<feature type="transmembrane region" description="Helical" evidence="8">
    <location>
        <begin position="253"/>
        <end position="274"/>
    </location>
</feature>
<dbReference type="EMBL" id="JADGJQ010000066">
    <property type="protein sequence ID" value="KAJ3173990.1"/>
    <property type="molecule type" value="Genomic_DNA"/>
</dbReference>
<feature type="binding site" evidence="6">
    <location>
        <position position="328"/>
    </location>
    <ligand>
        <name>Zn(2+)</name>
        <dbReference type="ChEBI" id="CHEBI:29105"/>
    </ligand>
</feature>
<feature type="transmembrane region" description="Helical" evidence="8">
    <location>
        <begin position="326"/>
        <end position="349"/>
    </location>
</feature>
<evidence type="ECO:0000256" key="3">
    <source>
        <dbReference type="ARBA" id="ARBA00022692"/>
    </source>
</evidence>
<feature type="transmembrane region" description="Helical" evidence="8">
    <location>
        <begin position="286"/>
        <end position="305"/>
    </location>
</feature>
<dbReference type="InterPro" id="IPR004254">
    <property type="entry name" value="AdipoR/HlyIII-related"/>
</dbReference>
<evidence type="ECO:0000256" key="2">
    <source>
        <dbReference type="ARBA" id="ARBA00007018"/>
    </source>
</evidence>
<feature type="compositionally biased region" description="Basic residues" evidence="7">
    <location>
        <begin position="1"/>
        <end position="11"/>
    </location>
</feature>
<dbReference type="PANTHER" id="PTHR20855:SF52">
    <property type="entry name" value="ADIPONECTIN RECEPTOR PROTEIN"/>
    <property type="match status" value="1"/>
</dbReference>
<keyword evidence="4 8" id="KW-1133">Transmembrane helix</keyword>
<dbReference type="GO" id="GO:0006882">
    <property type="term" value="P:intracellular zinc ion homeostasis"/>
    <property type="evidence" value="ECO:0007669"/>
    <property type="project" value="TreeGrafter"/>
</dbReference>
<dbReference type="AlphaFoldDB" id="A0AAD5TEA3"/>
<feature type="compositionally biased region" description="Polar residues" evidence="7">
    <location>
        <begin position="16"/>
        <end position="25"/>
    </location>
</feature>
<evidence type="ECO:0000256" key="6">
    <source>
        <dbReference type="PIRSR" id="PIRSR604254-1"/>
    </source>
</evidence>
<keyword evidence="10" id="KW-1185">Reference proteome</keyword>
<gene>
    <name evidence="9" type="ORF">HDU87_007203</name>
</gene>